<dbReference type="OrthoDB" id="9814826at2"/>
<proteinExistence type="inferred from homology"/>
<gene>
    <name evidence="3" type="ORF">SAMN05192566_0124</name>
</gene>
<dbReference type="AlphaFoldDB" id="A0A1G8Z6P1"/>
<reference evidence="4" key="1">
    <citation type="submission" date="2016-10" db="EMBL/GenBank/DDBJ databases">
        <authorList>
            <person name="Varghese N."/>
            <person name="Submissions S."/>
        </authorList>
    </citation>
    <scope>NUCLEOTIDE SEQUENCE [LARGE SCALE GENOMIC DNA]</scope>
    <source>
        <strain evidence="4">CBMB127</strain>
    </source>
</reference>
<dbReference type="PROSITE" id="PS51384">
    <property type="entry name" value="FAD_FR"/>
    <property type="match status" value="1"/>
</dbReference>
<dbReference type="RefSeq" id="WP_091468224.1">
    <property type="nucleotide sequence ID" value="NZ_FNFX01000001.1"/>
</dbReference>
<evidence type="ECO:0000313" key="4">
    <source>
        <dbReference type="Proteomes" id="UP000198629"/>
    </source>
</evidence>
<dbReference type="Proteomes" id="UP000198629">
    <property type="component" value="Unassembled WGS sequence"/>
</dbReference>
<dbReference type="InterPro" id="IPR013113">
    <property type="entry name" value="SIP_FAD-bd"/>
</dbReference>
<dbReference type="Pfam" id="PF04954">
    <property type="entry name" value="SIP"/>
    <property type="match status" value="1"/>
</dbReference>
<name>A0A1G8Z6P1_9PROT</name>
<evidence type="ECO:0000313" key="3">
    <source>
        <dbReference type="EMBL" id="SDK10736.1"/>
    </source>
</evidence>
<dbReference type="InterPro" id="IPR017927">
    <property type="entry name" value="FAD-bd_FR_type"/>
</dbReference>
<dbReference type="GO" id="GO:0016491">
    <property type="term" value="F:oxidoreductase activity"/>
    <property type="evidence" value="ECO:0007669"/>
    <property type="project" value="InterPro"/>
</dbReference>
<keyword evidence="4" id="KW-1185">Reference proteome</keyword>
<dbReference type="InterPro" id="IPR039374">
    <property type="entry name" value="SIP_fam"/>
</dbReference>
<organism evidence="3 4">
    <name type="scientific">Methylophilus rhizosphaerae</name>
    <dbReference type="NCBI Taxonomy" id="492660"/>
    <lineage>
        <taxon>Bacteria</taxon>
        <taxon>Pseudomonadati</taxon>
        <taxon>Pseudomonadota</taxon>
        <taxon>Betaproteobacteria</taxon>
        <taxon>Nitrosomonadales</taxon>
        <taxon>Methylophilaceae</taxon>
        <taxon>Methylophilus</taxon>
    </lineage>
</organism>
<sequence>MFIKEHQFERVRFELQQRPVEVLKVDHTSEGFVTVTFTGPLLAQFNSLSFDDHITFIFTNSQGETVRRDYTPRSFDTASCELAIEFALHANGDASDWARNAKPGDQAIIAGPKGSRIIPKDFDWHLLIADSSSLPAVARRLEELPVDTRVITLIQVEHDSDRRDFGHVPARDIHWANSHQALIDMVRAIQLPDGDGFSWVAGEHSFALQVRALLIERGQPTELMKAAAYWKKGTTNFHEKI</sequence>
<dbReference type="PANTHER" id="PTHR30157">
    <property type="entry name" value="FERRIC REDUCTASE, NADPH-DEPENDENT"/>
    <property type="match status" value="1"/>
</dbReference>
<dbReference type="InterPro" id="IPR039261">
    <property type="entry name" value="FNR_nucleotide-bd"/>
</dbReference>
<evidence type="ECO:0000259" key="2">
    <source>
        <dbReference type="PROSITE" id="PS51384"/>
    </source>
</evidence>
<feature type="domain" description="FAD-binding FR-type" evidence="2">
    <location>
        <begin position="15"/>
        <end position="119"/>
    </location>
</feature>
<accession>A0A1G8Z6P1</accession>
<protein>
    <submittedName>
        <fullName evidence="3">NADPH-dependent ferric siderophore reductase, contains FAD-binding and SIP domains</fullName>
    </submittedName>
</protein>
<dbReference type="InterPro" id="IPR017938">
    <property type="entry name" value="Riboflavin_synthase-like_b-brl"/>
</dbReference>
<comment type="similarity">
    <text evidence="1">Belongs to the SIP oxidoreductase family.</text>
</comment>
<dbReference type="EMBL" id="FNFX01000001">
    <property type="protein sequence ID" value="SDK10736.1"/>
    <property type="molecule type" value="Genomic_DNA"/>
</dbReference>
<dbReference type="SUPFAM" id="SSF63380">
    <property type="entry name" value="Riboflavin synthase domain-like"/>
    <property type="match status" value="1"/>
</dbReference>
<dbReference type="Pfam" id="PF08021">
    <property type="entry name" value="FAD_binding_9"/>
    <property type="match status" value="1"/>
</dbReference>
<dbReference type="InterPro" id="IPR007037">
    <property type="entry name" value="SIP_rossman_dom"/>
</dbReference>
<dbReference type="PANTHER" id="PTHR30157:SF0">
    <property type="entry name" value="NADPH-DEPENDENT FERRIC-CHELATE REDUCTASE"/>
    <property type="match status" value="1"/>
</dbReference>
<evidence type="ECO:0000256" key="1">
    <source>
        <dbReference type="ARBA" id="ARBA00035644"/>
    </source>
</evidence>
<dbReference type="CDD" id="cd06193">
    <property type="entry name" value="siderophore_interacting"/>
    <property type="match status" value="1"/>
</dbReference>
<dbReference type="Gene3D" id="3.40.50.80">
    <property type="entry name" value="Nucleotide-binding domain of ferredoxin-NADP reductase (FNR) module"/>
    <property type="match status" value="1"/>
</dbReference>
<dbReference type="Gene3D" id="2.40.30.10">
    <property type="entry name" value="Translation factors"/>
    <property type="match status" value="1"/>
</dbReference>
<dbReference type="STRING" id="492660.SAMN05192566_0124"/>